<reference evidence="3" key="1">
    <citation type="submission" date="2015-07" db="EMBL/GenBank/DDBJ databases">
        <title>Genome Of Nitrogen-Fixing Cyanobacterium Nostoc piscinale CENA21 From Solimoes/Amazon River Floodplain Sediments And Comparative Genomics To Uncover Biosynthetic Natural Products Potential.</title>
        <authorList>
            <person name="Leao T.F."/>
            <person name="Leao P.N."/>
            <person name="Guimaraes P.I."/>
            <person name="de Melo A.G.C."/>
            <person name="Ramos R.T.J."/>
            <person name="Silva A."/>
            <person name="Fiore M.F."/>
            <person name="Schneider M.P.C."/>
        </authorList>
    </citation>
    <scope>NUCLEOTIDE SEQUENCE [LARGE SCALE GENOMIC DNA]</scope>
    <source>
        <strain evidence="3">CENA21</strain>
    </source>
</reference>
<dbReference type="InterPro" id="IPR016147">
    <property type="entry name" value="Pili_assmbl_chaperone_N"/>
</dbReference>
<feature type="domain" description="Pili assembly chaperone N-terminal" evidence="1">
    <location>
        <begin position="54"/>
        <end position="150"/>
    </location>
</feature>
<evidence type="ECO:0000259" key="1">
    <source>
        <dbReference type="Pfam" id="PF00345"/>
    </source>
</evidence>
<dbReference type="Proteomes" id="UP000062645">
    <property type="component" value="Chromosome"/>
</dbReference>
<dbReference type="PATRIC" id="fig|224013.5.peg.1788"/>
<dbReference type="OrthoDB" id="509944at2"/>
<keyword evidence="3" id="KW-1185">Reference proteome</keyword>
<dbReference type="STRING" id="224013.ACX27_07355"/>
<sequence length="296" mass="32376">MNQQQKVVNNIYKIGATALFTLSTLALNCPHTSAISIGVSPPRFELKIDDKKPKTQVFRVVNVDSKPATFRIYIQDWILDEKNEIQPVKSSEQSLDNWITVNPVSFTLPPGKTQTVRFSVRPRVKPQAGEHRALIFVEEVNSNQDKKPRSGVRVLGRFGVAVYAYVGSIKKVGVLNSISVDSKSNNLKAAFDISSQGNAYVRMNGQYAVWSANKYPGASATKQIANLQAEKSKKPDGVVDAGSLPSTPVLPGTRRQLILNITKKLPPGQYVLDVNGDLNGSAIDKGIPFTVTARSK</sequence>
<reference evidence="2 3" key="2">
    <citation type="journal article" date="2016" name="Genome Announc.">
        <title>Draft Genome Sequence of the N2-Fixing Cyanobacterium Nostoc piscinale CENA21, Isolated from the Brazilian Amazon Floodplain.</title>
        <authorList>
            <person name="Leao T."/>
            <person name="Guimaraes P.I."/>
            <person name="de Melo A.G."/>
            <person name="Ramos R.T."/>
            <person name="Leao P.N."/>
            <person name="Silva A."/>
            <person name="Fiore M.F."/>
            <person name="Schneider M.P."/>
        </authorList>
    </citation>
    <scope>NUCLEOTIDE SEQUENCE [LARGE SCALE GENOMIC DNA]</scope>
    <source>
        <strain evidence="2 3">CENA21</strain>
    </source>
</reference>
<dbReference type="AlphaFoldDB" id="A0A0M4SJE4"/>
<organism evidence="2 3">
    <name type="scientific">Nostoc piscinale CENA21</name>
    <dbReference type="NCBI Taxonomy" id="224013"/>
    <lineage>
        <taxon>Bacteria</taxon>
        <taxon>Bacillati</taxon>
        <taxon>Cyanobacteriota</taxon>
        <taxon>Cyanophyceae</taxon>
        <taxon>Nostocales</taxon>
        <taxon>Nostocaceae</taxon>
        <taxon>Nostoc</taxon>
    </lineage>
</organism>
<dbReference type="InterPro" id="IPR013783">
    <property type="entry name" value="Ig-like_fold"/>
</dbReference>
<dbReference type="KEGG" id="npz:ACX27_07355"/>
<proteinExistence type="predicted"/>
<dbReference type="GO" id="GO:0071555">
    <property type="term" value="P:cell wall organization"/>
    <property type="evidence" value="ECO:0007669"/>
    <property type="project" value="InterPro"/>
</dbReference>
<dbReference type="Pfam" id="PF00345">
    <property type="entry name" value="PapD_N"/>
    <property type="match status" value="1"/>
</dbReference>
<evidence type="ECO:0000313" key="3">
    <source>
        <dbReference type="Proteomes" id="UP000062645"/>
    </source>
</evidence>
<dbReference type="SUPFAM" id="SSF49354">
    <property type="entry name" value="PapD-like"/>
    <property type="match status" value="1"/>
</dbReference>
<dbReference type="EMBL" id="CP012036">
    <property type="protein sequence ID" value="ALF52710.1"/>
    <property type="molecule type" value="Genomic_DNA"/>
</dbReference>
<gene>
    <name evidence="2" type="ORF">ACX27_07355</name>
</gene>
<evidence type="ECO:0000313" key="2">
    <source>
        <dbReference type="EMBL" id="ALF52710.1"/>
    </source>
</evidence>
<accession>A0A0M4SJE4</accession>
<name>A0A0M4SJE4_9NOSO</name>
<dbReference type="InterPro" id="IPR008962">
    <property type="entry name" value="PapD-like_sf"/>
</dbReference>
<dbReference type="GO" id="GO:0030288">
    <property type="term" value="C:outer membrane-bounded periplasmic space"/>
    <property type="evidence" value="ECO:0007669"/>
    <property type="project" value="InterPro"/>
</dbReference>
<protein>
    <submittedName>
        <fullName evidence="2">P pilus assembly protein, chaperone PapD</fullName>
    </submittedName>
</protein>
<dbReference type="Gene3D" id="2.60.40.10">
    <property type="entry name" value="Immunoglobulins"/>
    <property type="match status" value="1"/>
</dbReference>
<dbReference type="RefSeq" id="WP_062290349.1">
    <property type="nucleotide sequence ID" value="NZ_CP012036.1"/>
</dbReference>